<evidence type="ECO:0000313" key="1">
    <source>
        <dbReference type="EMBL" id="CAL1697784.1"/>
    </source>
</evidence>
<dbReference type="PANTHER" id="PTHR28207:SF1">
    <property type="entry name" value="ATP SYNTHASE SUBUNIT H, MITOCHONDRIAL"/>
    <property type="match status" value="1"/>
</dbReference>
<proteinExistence type="predicted"/>
<dbReference type="PANTHER" id="PTHR28207">
    <property type="entry name" value="ATP SYNTHASE SUBUNIT H, MITOCHONDRIAL"/>
    <property type="match status" value="1"/>
</dbReference>
<gene>
    <name evidence="1" type="ORF">GFSPODELE1_LOCUS1851</name>
</gene>
<organism evidence="1 2">
    <name type="scientific">Somion occarium</name>
    <dbReference type="NCBI Taxonomy" id="3059160"/>
    <lineage>
        <taxon>Eukaryota</taxon>
        <taxon>Fungi</taxon>
        <taxon>Dikarya</taxon>
        <taxon>Basidiomycota</taxon>
        <taxon>Agaricomycotina</taxon>
        <taxon>Agaricomycetes</taxon>
        <taxon>Polyporales</taxon>
        <taxon>Cerrenaceae</taxon>
        <taxon>Somion</taxon>
    </lineage>
</organism>
<evidence type="ECO:0000313" key="2">
    <source>
        <dbReference type="Proteomes" id="UP001497453"/>
    </source>
</evidence>
<name>A0ABP1CSY1_9APHY</name>
<sequence>MSSTILRQASGAARAVSRKCAFSTSAVARRDFVQELYLKELKSYKAPPVAKDAHVGVVKAYSLPPTPKAPTVPADLASELAAYDASEPVVAAAEPKVAAVSEQGVTGAEAFLETLEADVPQAEGHH</sequence>
<protein>
    <submittedName>
        <fullName evidence="1">Uncharacterized protein</fullName>
    </submittedName>
</protein>
<dbReference type="InterPro" id="IPR019711">
    <property type="entry name" value="ATP_synth_F0_suH"/>
</dbReference>
<dbReference type="EMBL" id="OZ037953">
    <property type="protein sequence ID" value="CAL1697784.1"/>
    <property type="molecule type" value="Genomic_DNA"/>
</dbReference>
<dbReference type="Pfam" id="PF10775">
    <property type="entry name" value="ATP_sub_h"/>
    <property type="match status" value="1"/>
</dbReference>
<accession>A0ABP1CSY1</accession>
<reference evidence="2" key="1">
    <citation type="submission" date="2024-04" db="EMBL/GenBank/DDBJ databases">
        <authorList>
            <person name="Shaw F."/>
            <person name="Minotto A."/>
        </authorList>
    </citation>
    <scope>NUCLEOTIDE SEQUENCE [LARGE SCALE GENOMIC DNA]</scope>
</reference>
<keyword evidence="2" id="KW-1185">Reference proteome</keyword>
<dbReference type="Proteomes" id="UP001497453">
    <property type="component" value="Chromosome 10"/>
</dbReference>